<dbReference type="SUPFAM" id="SSF110399">
    <property type="entry name" value="ThiG-like"/>
    <property type="match status" value="1"/>
</dbReference>
<proteinExistence type="inferred from homology"/>
<evidence type="ECO:0000313" key="11">
    <source>
        <dbReference type="Proteomes" id="UP000002484"/>
    </source>
</evidence>
<evidence type="ECO:0000256" key="7">
    <source>
        <dbReference type="ARBA" id="ARBA00049897"/>
    </source>
</evidence>
<dbReference type="FunCoup" id="E3JCP0">
    <property type="interactions" value="127"/>
</dbReference>
<comment type="function">
    <text evidence="1 8">Catalyzes the rearrangement of 1-deoxy-D-xylulose 5-phosphate (DXP) to produce the thiazole phosphate moiety of thiamine. Sulfur is provided by the thiocarboxylate moiety of the carrier protein ThiS. In vitro, sulfur can be provided by H(2)S.</text>
</comment>
<dbReference type="GO" id="GO:0005737">
    <property type="term" value="C:cytoplasm"/>
    <property type="evidence" value="ECO:0007669"/>
    <property type="project" value="UniProtKB-SubCell"/>
</dbReference>
<evidence type="ECO:0000256" key="1">
    <source>
        <dbReference type="ARBA" id="ARBA00002834"/>
    </source>
</evidence>
<comment type="catalytic activity">
    <reaction evidence="7 8">
        <text>[ThiS sulfur-carrier protein]-C-terminal-Gly-aminoethanethioate + 2-iminoacetate + 1-deoxy-D-xylulose 5-phosphate = [ThiS sulfur-carrier protein]-C-terminal Gly-Gly + 2-[(2R,5Z)-2-carboxy-4-methylthiazol-5(2H)-ylidene]ethyl phosphate + 2 H2O + H(+)</text>
        <dbReference type="Rhea" id="RHEA:26297"/>
        <dbReference type="Rhea" id="RHEA-COMP:12909"/>
        <dbReference type="Rhea" id="RHEA-COMP:19908"/>
        <dbReference type="ChEBI" id="CHEBI:15377"/>
        <dbReference type="ChEBI" id="CHEBI:15378"/>
        <dbReference type="ChEBI" id="CHEBI:57792"/>
        <dbReference type="ChEBI" id="CHEBI:62899"/>
        <dbReference type="ChEBI" id="CHEBI:77846"/>
        <dbReference type="ChEBI" id="CHEBI:90778"/>
        <dbReference type="ChEBI" id="CHEBI:232372"/>
        <dbReference type="EC" id="2.8.1.10"/>
    </reaction>
</comment>
<dbReference type="GO" id="GO:1990107">
    <property type="term" value="F:thiazole synthase activity"/>
    <property type="evidence" value="ECO:0007669"/>
    <property type="project" value="UniProtKB-EC"/>
</dbReference>
<dbReference type="PANTHER" id="PTHR34266:SF2">
    <property type="entry name" value="THIAZOLE SYNTHASE"/>
    <property type="match status" value="1"/>
</dbReference>
<feature type="domain" description="Thiazole synthase ThiG" evidence="9">
    <location>
        <begin position="10"/>
        <end position="255"/>
    </location>
</feature>
<dbReference type="GO" id="GO:0009229">
    <property type="term" value="P:thiamine diphosphate biosynthetic process"/>
    <property type="evidence" value="ECO:0007669"/>
    <property type="project" value="UniProtKB-UniRule"/>
</dbReference>
<dbReference type="EMBL" id="CP002299">
    <property type="protein sequence ID" value="ADP79880.1"/>
    <property type="molecule type" value="Genomic_DNA"/>
</dbReference>
<accession>E3JCP0</accession>
<gene>
    <name evidence="8" type="primary">thiG</name>
    <name evidence="10" type="ordered locus">FraEuI1c_1824</name>
</gene>
<feature type="active site" description="Schiff-base intermediate with DXP" evidence="8">
    <location>
        <position position="101"/>
    </location>
</feature>
<name>E3JCP0_PSEI1</name>
<dbReference type="Pfam" id="PF05690">
    <property type="entry name" value="ThiG"/>
    <property type="match status" value="1"/>
</dbReference>
<evidence type="ECO:0000313" key="10">
    <source>
        <dbReference type="EMBL" id="ADP79880.1"/>
    </source>
</evidence>
<evidence type="ECO:0000256" key="8">
    <source>
        <dbReference type="HAMAP-Rule" id="MF_00443"/>
    </source>
</evidence>
<keyword evidence="6 8" id="KW-0704">Schiff base</keyword>
<sequence length="276" mass="27844">MPGGDDPLRIAGQDFGSRLLVGTGKFGSHQVMRDALVASGAEIVTVALRRVDLDRAGEGDVLDFVPPDMTLLPNTSGAVNAEEAHRLARLGRAAVGTGLVKLEVTPDPRTLAPDPVETLRAAELLVADGFTVLPYCPADPVLARRLEEAGCATVMPLGSWIGSNRGLRTRDALEVIIEAAGVPVVVDAGIGVPSDAAEAMEIGAAAVLVNTAIAVAADPVAMARAFALATLAGRLGYRAGRGTVGTATRAEASSPLTGFLGAATAGAAATAGLVAP</sequence>
<reference evidence="10 11" key="1">
    <citation type="submission" date="2010-10" db="EMBL/GenBank/DDBJ databases">
        <title>Complete sequence of Frankia sp. EuI1c.</title>
        <authorList>
            <consortium name="US DOE Joint Genome Institute"/>
            <person name="Lucas S."/>
            <person name="Copeland A."/>
            <person name="Lapidus A."/>
            <person name="Cheng J.-F."/>
            <person name="Bruce D."/>
            <person name="Goodwin L."/>
            <person name="Pitluck S."/>
            <person name="Chertkov O."/>
            <person name="Detter J.C."/>
            <person name="Han C."/>
            <person name="Tapia R."/>
            <person name="Land M."/>
            <person name="Hauser L."/>
            <person name="Jeffries C."/>
            <person name="Kyrpides N."/>
            <person name="Ivanova N."/>
            <person name="Mikhailova N."/>
            <person name="Beauchemin N."/>
            <person name="Sen A."/>
            <person name="Sur S.A."/>
            <person name="Gtari M."/>
            <person name="Wall L."/>
            <person name="Tisa L."/>
            <person name="Woyke T."/>
        </authorList>
    </citation>
    <scope>NUCLEOTIDE SEQUENCE [LARGE SCALE GENOMIC DNA]</scope>
    <source>
        <strain evidence="11">DSM 45817 / CECT 9037 / EuI1c</strain>
    </source>
</reference>
<dbReference type="InterPro" id="IPR013785">
    <property type="entry name" value="Aldolase_TIM"/>
</dbReference>
<feature type="binding site" evidence="8">
    <location>
        <begin position="210"/>
        <end position="211"/>
    </location>
    <ligand>
        <name>1-deoxy-D-xylulose 5-phosphate</name>
        <dbReference type="ChEBI" id="CHEBI:57792"/>
    </ligand>
</feature>
<evidence type="ECO:0000256" key="5">
    <source>
        <dbReference type="ARBA" id="ARBA00022977"/>
    </source>
</evidence>
<keyword evidence="8" id="KW-0963">Cytoplasm</keyword>
<organism evidence="10 11">
    <name type="scientific">Pseudofrankia inefficax (strain DSM 45817 / CECT 9037 / DDB 130130 / EuI1c)</name>
    <name type="common">Frankia inefficax</name>
    <dbReference type="NCBI Taxonomy" id="298654"/>
    <lineage>
        <taxon>Bacteria</taxon>
        <taxon>Bacillati</taxon>
        <taxon>Actinomycetota</taxon>
        <taxon>Actinomycetes</taxon>
        <taxon>Frankiales</taxon>
        <taxon>Frankiaceae</taxon>
        <taxon>Pseudofrankia</taxon>
    </lineage>
</organism>
<evidence type="ECO:0000256" key="3">
    <source>
        <dbReference type="ARBA" id="ARBA00011960"/>
    </source>
</evidence>
<dbReference type="UniPathway" id="UPA00060"/>
<dbReference type="InterPro" id="IPR008867">
    <property type="entry name" value="ThiG"/>
</dbReference>
<dbReference type="AlphaFoldDB" id="E3JCP0"/>
<keyword evidence="5 8" id="KW-0784">Thiamine biosynthesis</keyword>
<protein>
    <recommendedName>
        <fullName evidence="3 8">Thiazole synthase</fullName>
        <ecNumber evidence="3 8">2.8.1.10</ecNumber>
    </recommendedName>
</protein>
<dbReference type="HOGENOM" id="CLU_062233_1_0_11"/>
<dbReference type="CDD" id="cd04728">
    <property type="entry name" value="ThiG"/>
    <property type="match status" value="1"/>
</dbReference>
<dbReference type="Proteomes" id="UP000002484">
    <property type="component" value="Chromosome"/>
</dbReference>
<keyword evidence="4 8" id="KW-0808">Transferase</keyword>
<dbReference type="InParanoid" id="E3JCP0"/>
<comment type="pathway">
    <text evidence="2 8">Cofactor biosynthesis; thiamine diphosphate biosynthesis.</text>
</comment>
<dbReference type="EC" id="2.8.1.10" evidence="3 8"/>
<dbReference type="PANTHER" id="PTHR34266">
    <property type="entry name" value="THIAZOLE SYNTHASE"/>
    <property type="match status" value="1"/>
</dbReference>
<comment type="subunit">
    <text evidence="8">Homotetramer. Forms heterodimers with either ThiH or ThiS.</text>
</comment>
<keyword evidence="11" id="KW-1185">Reference proteome</keyword>
<evidence type="ECO:0000256" key="2">
    <source>
        <dbReference type="ARBA" id="ARBA00004948"/>
    </source>
</evidence>
<dbReference type="KEGG" id="fri:FraEuI1c_1824"/>
<feature type="binding site" evidence="8">
    <location>
        <begin position="188"/>
        <end position="189"/>
    </location>
    <ligand>
        <name>1-deoxy-D-xylulose 5-phosphate</name>
        <dbReference type="ChEBI" id="CHEBI:57792"/>
    </ligand>
</feature>
<dbReference type="Gene3D" id="3.20.20.70">
    <property type="entry name" value="Aldolase class I"/>
    <property type="match status" value="1"/>
</dbReference>
<evidence type="ECO:0000256" key="4">
    <source>
        <dbReference type="ARBA" id="ARBA00022679"/>
    </source>
</evidence>
<dbReference type="eggNOG" id="COG2022">
    <property type="taxonomic scope" value="Bacteria"/>
</dbReference>
<dbReference type="InterPro" id="IPR033983">
    <property type="entry name" value="Thiazole_synthase_ThiG"/>
</dbReference>
<evidence type="ECO:0000256" key="6">
    <source>
        <dbReference type="ARBA" id="ARBA00023270"/>
    </source>
</evidence>
<evidence type="ECO:0000259" key="9">
    <source>
        <dbReference type="Pfam" id="PF05690"/>
    </source>
</evidence>
<comment type="subcellular location">
    <subcellularLocation>
        <location evidence="8">Cytoplasm</location>
    </subcellularLocation>
</comment>
<dbReference type="HAMAP" id="MF_00443">
    <property type="entry name" value="ThiG"/>
    <property type="match status" value="1"/>
</dbReference>
<feature type="binding site" evidence="8">
    <location>
        <position position="162"/>
    </location>
    <ligand>
        <name>1-deoxy-D-xylulose 5-phosphate</name>
        <dbReference type="ChEBI" id="CHEBI:57792"/>
    </ligand>
</feature>
<comment type="similarity">
    <text evidence="8">Belongs to the ThiG family.</text>
</comment>
<dbReference type="STRING" id="298654.FraEuI1c_1824"/>